<sequence length="131" mass="14740">MSIDEVLGGNIFENLCYIESHEEPRRGATGMSPDELSSCLPATPIFSYRVTATLSIRLGSIFHLQSQSLYSVKLLKDRLKGSHLNKTNEDISKVDGDGTMKLIQEIGFVADHLRRTSAIHRQRTKQRLHTD</sequence>
<dbReference type="AlphaFoldDB" id="A0A834KCK6"/>
<organism evidence="1 2">
    <name type="scientific">Vespula pensylvanica</name>
    <name type="common">Western yellow jacket</name>
    <name type="synonym">Wasp</name>
    <dbReference type="NCBI Taxonomy" id="30213"/>
    <lineage>
        <taxon>Eukaryota</taxon>
        <taxon>Metazoa</taxon>
        <taxon>Ecdysozoa</taxon>
        <taxon>Arthropoda</taxon>
        <taxon>Hexapoda</taxon>
        <taxon>Insecta</taxon>
        <taxon>Pterygota</taxon>
        <taxon>Neoptera</taxon>
        <taxon>Endopterygota</taxon>
        <taxon>Hymenoptera</taxon>
        <taxon>Apocrita</taxon>
        <taxon>Aculeata</taxon>
        <taxon>Vespoidea</taxon>
        <taxon>Vespidae</taxon>
        <taxon>Vespinae</taxon>
        <taxon>Vespula</taxon>
    </lineage>
</organism>
<evidence type="ECO:0000313" key="1">
    <source>
        <dbReference type="EMBL" id="KAF7404248.1"/>
    </source>
</evidence>
<dbReference type="EMBL" id="JACSDY010000016">
    <property type="protein sequence ID" value="KAF7404248.1"/>
    <property type="molecule type" value="Genomic_DNA"/>
</dbReference>
<proteinExistence type="predicted"/>
<gene>
    <name evidence="1" type="ORF">H0235_014942</name>
</gene>
<evidence type="ECO:0000313" key="2">
    <source>
        <dbReference type="Proteomes" id="UP000600918"/>
    </source>
</evidence>
<keyword evidence="2" id="KW-1185">Reference proteome</keyword>
<accession>A0A834KCK6</accession>
<dbReference type="Proteomes" id="UP000600918">
    <property type="component" value="Unassembled WGS sequence"/>
</dbReference>
<protein>
    <submittedName>
        <fullName evidence="1">Uncharacterized protein</fullName>
    </submittedName>
</protein>
<name>A0A834KCK6_VESPE</name>
<reference evidence="1" key="1">
    <citation type="journal article" date="2020" name="G3 (Bethesda)">
        <title>High-Quality Assemblies for Three Invasive Social Wasps from the &lt;i&gt;Vespula&lt;/i&gt; Genus.</title>
        <authorList>
            <person name="Harrop T.W.R."/>
            <person name="Guhlin J."/>
            <person name="McLaughlin G.M."/>
            <person name="Permina E."/>
            <person name="Stockwell P."/>
            <person name="Gilligan J."/>
            <person name="Le Lec M.F."/>
            <person name="Gruber M.A.M."/>
            <person name="Quinn O."/>
            <person name="Lovegrove M."/>
            <person name="Duncan E.J."/>
            <person name="Remnant E.J."/>
            <person name="Van Eeckhoven J."/>
            <person name="Graham B."/>
            <person name="Knapp R.A."/>
            <person name="Langford K.W."/>
            <person name="Kronenberg Z."/>
            <person name="Press M.O."/>
            <person name="Eacker S.M."/>
            <person name="Wilson-Rankin E.E."/>
            <person name="Purcell J."/>
            <person name="Lester P.J."/>
            <person name="Dearden P.K."/>
        </authorList>
    </citation>
    <scope>NUCLEOTIDE SEQUENCE</scope>
    <source>
        <strain evidence="1">Volc-1</strain>
    </source>
</reference>
<comment type="caution">
    <text evidence="1">The sequence shown here is derived from an EMBL/GenBank/DDBJ whole genome shotgun (WGS) entry which is preliminary data.</text>
</comment>